<gene>
    <name evidence="8" type="ORF">EDB81DRAFT_785689</name>
</gene>
<dbReference type="InterPro" id="IPR001969">
    <property type="entry name" value="Aspartic_peptidase_AS"/>
</dbReference>
<evidence type="ECO:0000256" key="5">
    <source>
        <dbReference type="PIRSR" id="PIRSR601461-1"/>
    </source>
</evidence>
<evidence type="ECO:0000256" key="3">
    <source>
        <dbReference type="ARBA" id="ARBA00022750"/>
    </source>
</evidence>
<dbReference type="EMBL" id="JAGMUV010000004">
    <property type="protein sequence ID" value="KAH7161880.1"/>
    <property type="molecule type" value="Genomic_DNA"/>
</dbReference>
<dbReference type="InterPro" id="IPR001461">
    <property type="entry name" value="Aspartic_peptidase_A1"/>
</dbReference>
<evidence type="ECO:0000313" key="8">
    <source>
        <dbReference type="EMBL" id="KAH7161880.1"/>
    </source>
</evidence>
<keyword evidence="2 6" id="KW-0645">Protease</keyword>
<dbReference type="InterPro" id="IPR033121">
    <property type="entry name" value="PEPTIDASE_A1"/>
</dbReference>
<dbReference type="PRINTS" id="PR00792">
    <property type="entry name" value="PEPSIN"/>
</dbReference>
<dbReference type="InterPro" id="IPR021109">
    <property type="entry name" value="Peptidase_aspartic_dom_sf"/>
</dbReference>
<feature type="active site" evidence="5">
    <location>
        <position position="175"/>
    </location>
</feature>
<feature type="active site" evidence="5">
    <location>
        <position position="358"/>
    </location>
</feature>
<dbReference type="PROSITE" id="PS00141">
    <property type="entry name" value="ASP_PROTEASE"/>
    <property type="match status" value="1"/>
</dbReference>
<evidence type="ECO:0000256" key="4">
    <source>
        <dbReference type="ARBA" id="ARBA00022801"/>
    </source>
</evidence>
<evidence type="ECO:0000256" key="6">
    <source>
        <dbReference type="RuleBase" id="RU000454"/>
    </source>
</evidence>
<dbReference type="PANTHER" id="PTHR47966">
    <property type="entry name" value="BETA-SITE APP-CLEAVING ENZYME, ISOFORM A-RELATED"/>
    <property type="match status" value="1"/>
</dbReference>
<dbReference type="GO" id="GO:0006508">
    <property type="term" value="P:proteolysis"/>
    <property type="evidence" value="ECO:0007669"/>
    <property type="project" value="UniProtKB-KW"/>
</dbReference>
<comment type="caution">
    <text evidence="8">The sequence shown here is derived from an EMBL/GenBank/DDBJ whole genome shotgun (WGS) entry which is preliminary data.</text>
</comment>
<dbReference type="PANTHER" id="PTHR47966:SF2">
    <property type="entry name" value="ASPERGILLOPEPSIN-1-RELATED"/>
    <property type="match status" value="1"/>
</dbReference>
<evidence type="ECO:0000256" key="1">
    <source>
        <dbReference type="ARBA" id="ARBA00007447"/>
    </source>
</evidence>
<evidence type="ECO:0000259" key="7">
    <source>
        <dbReference type="PROSITE" id="PS51767"/>
    </source>
</evidence>
<dbReference type="CDD" id="cd06097">
    <property type="entry name" value="Aspergillopepsin_like"/>
    <property type="match status" value="1"/>
</dbReference>
<dbReference type="GO" id="GO:0004190">
    <property type="term" value="F:aspartic-type endopeptidase activity"/>
    <property type="evidence" value="ECO:0007669"/>
    <property type="project" value="UniProtKB-KW"/>
</dbReference>
<dbReference type="AlphaFoldDB" id="A0A9P9FFL0"/>
<organism evidence="8 9">
    <name type="scientific">Dactylonectria macrodidyma</name>
    <dbReference type="NCBI Taxonomy" id="307937"/>
    <lineage>
        <taxon>Eukaryota</taxon>
        <taxon>Fungi</taxon>
        <taxon>Dikarya</taxon>
        <taxon>Ascomycota</taxon>
        <taxon>Pezizomycotina</taxon>
        <taxon>Sordariomycetes</taxon>
        <taxon>Hypocreomycetidae</taxon>
        <taxon>Hypocreales</taxon>
        <taxon>Nectriaceae</taxon>
        <taxon>Dactylonectria</taxon>
    </lineage>
</organism>
<comment type="similarity">
    <text evidence="1 6">Belongs to the peptidase A1 family.</text>
</comment>
<dbReference type="PROSITE" id="PS51767">
    <property type="entry name" value="PEPTIDASE_A1"/>
    <property type="match status" value="1"/>
</dbReference>
<dbReference type="Pfam" id="PF00026">
    <property type="entry name" value="Asp"/>
    <property type="match status" value="2"/>
</dbReference>
<dbReference type="OrthoDB" id="2747330at2759"/>
<accession>A0A9P9FFL0</accession>
<proteinExistence type="inferred from homology"/>
<dbReference type="Gene3D" id="2.40.70.10">
    <property type="entry name" value="Acid Proteases"/>
    <property type="match status" value="2"/>
</dbReference>
<keyword evidence="4 6" id="KW-0378">Hydrolase</keyword>
<dbReference type="FunFam" id="2.40.70.10:FF:000026">
    <property type="entry name" value="Endothiapepsin"/>
    <property type="match status" value="1"/>
</dbReference>
<dbReference type="Proteomes" id="UP000738349">
    <property type="component" value="Unassembled WGS sequence"/>
</dbReference>
<evidence type="ECO:0000313" key="9">
    <source>
        <dbReference type="Proteomes" id="UP000738349"/>
    </source>
</evidence>
<keyword evidence="3 6" id="KW-0064">Aspartyl protease</keyword>
<feature type="domain" description="Peptidase A1" evidence="7">
    <location>
        <begin position="157"/>
        <end position="494"/>
    </location>
</feature>
<dbReference type="SUPFAM" id="SSF50630">
    <property type="entry name" value="Acid proteases"/>
    <property type="match status" value="1"/>
</dbReference>
<sequence>MLIIEKKYIERDLPPPRVSISSRQSYSFPFIQLCSVLPFVHLFLEISFFSCITTFSLHPQATTKMKHFSTLVAGVLASLTVIEGHPTSLSGKQYSVQQVQNPHYKRDGLRALAKAYRKYGVTLPESLSTSKQSGKNRRAADATGSAITLPVDNDAEWLTPVQIGNPPKTFQMDFDTGSSDLWVYGPNAAALGGGQTEYIAADSNTSKELSGASFQIQYGDSSAAAGHVVQDQVSIGGLAVSAQAVEVADEVTQSFVEQSNLDGLVGLAFSSINTVQPQQQTTFFDSANSEHGTSLFTADLQQDAPGTYNFGFVNQSAFTGNLTFTAVDSSQGFWAFNSTGFAVGSDALSQTPITGIADTGTTLLLLPADVNEAYYSQVEGAQLDQSAGGFIFPCDSELPDFSFGVEDAAITIPGSFMNFTSLQTTSAVVVSRRRKSTGPTSAKSSGGFAASAASSMCFGGLQSSEDVGINIFGDIALKSAFVVFDGGNSQIGFAKKPLPAASA</sequence>
<keyword evidence="9" id="KW-1185">Reference proteome</keyword>
<dbReference type="InterPro" id="IPR034163">
    <property type="entry name" value="Aspergillopepsin-like_cat_dom"/>
</dbReference>
<reference evidence="8" key="1">
    <citation type="journal article" date="2021" name="Nat. Commun.">
        <title>Genetic determinants of endophytism in the Arabidopsis root mycobiome.</title>
        <authorList>
            <person name="Mesny F."/>
            <person name="Miyauchi S."/>
            <person name="Thiergart T."/>
            <person name="Pickel B."/>
            <person name="Atanasova L."/>
            <person name="Karlsson M."/>
            <person name="Huettel B."/>
            <person name="Barry K.W."/>
            <person name="Haridas S."/>
            <person name="Chen C."/>
            <person name="Bauer D."/>
            <person name="Andreopoulos W."/>
            <person name="Pangilinan J."/>
            <person name="LaButti K."/>
            <person name="Riley R."/>
            <person name="Lipzen A."/>
            <person name="Clum A."/>
            <person name="Drula E."/>
            <person name="Henrissat B."/>
            <person name="Kohler A."/>
            <person name="Grigoriev I.V."/>
            <person name="Martin F.M."/>
            <person name="Hacquard S."/>
        </authorList>
    </citation>
    <scope>NUCLEOTIDE SEQUENCE</scope>
    <source>
        <strain evidence="8">MPI-CAGE-AT-0147</strain>
    </source>
</reference>
<protein>
    <submittedName>
        <fullName evidence="8">Aspartic peptidase domain-containing protein</fullName>
    </submittedName>
</protein>
<name>A0A9P9FFL0_9HYPO</name>
<evidence type="ECO:0000256" key="2">
    <source>
        <dbReference type="ARBA" id="ARBA00022670"/>
    </source>
</evidence>